<dbReference type="Pfam" id="PF22599">
    <property type="entry name" value="SecDF_P1_head"/>
    <property type="match status" value="1"/>
</dbReference>
<dbReference type="SUPFAM" id="SSF82866">
    <property type="entry name" value="Multidrug efflux transporter AcrB transmembrane domain"/>
    <property type="match status" value="1"/>
</dbReference>
<feature type="transmembrane region" description="Helical" evidence="10">
    <location>
        <begin position="356"/>
        <end position="375"/>
    </location>
</feature>
<dbReference type="InterPro" id="IPR048631">
    <property type="entry name" value="SecD_1st"/>
</dbReference>
<dbReference type="NCBIfam" id="TIGR00916">
    <property type="entry name" value="2A0604s01"/>
    <property type="match status" value="1"/>
</dbReference>
<feature type="transmembrane region" description="Helical" evidence="10">
    <location>
        <begin position="380"/>
        <end position="400"/>
    </location>
</feature>
<dbReference type="NCBIfam" id="TIGR01129">
    <property type="entry name" value="secD"/>
    <property type="match status" value="1"/>
</dbReference>
<evidence type="ECO:0000259" key="13">
    <source>
        <dbReference type="Pfam" id="PF22599"/>
    </source>
</evidence>
<evidence type="ECO:0000313" key="14">
    <source>
        <dbReference type="EMBL" id="PMP70675.1"/>
    </source>
</evidence>
<dbReference type="PANTHER" id="PTHR30081:SF1">
    <property type="entry name" value="PROTEIN TRANSLOCASE SUBUNIT SECD"/>
    <property type="match status" value="1"/>
</dbReference>
<dbReference type="PRINTS" id="PR00702">
    <property type="entry name" value="ACRIFLAVINRP"/>
</dbReference>
<dbReference type="Pfam" id="PF21760">
    <property type="entry name" value="SecD_1st"/>
    <property type="match status" value="1"/>
</dbReference>
<dbReference type="HAMAP" id="MF_01463_B">
    <property type="entry name" value="SecD_B"/>
    <property type="match status" value="1"/>
</dbReference>
<reference evidence="14 15" key="1">
    <citation type="submission" date="2018-01" db="EMBL/GenBank/DDBJ databases">
        <title>Metagenomic assembled genomes from two thermal pools in the Uzon Caldera, Kamchatka, Russia.</title>
        <authorList>
            <person name="Wilkins L."/>
            <person name="Ettinger C."/>
        </authorList>
    </citation>
    <scope>NUCLEOTIDE SEQUENCE [LARGE SCALE GENOMIC DNA]</scope>
    <source>
        <strain evidence="14">ZAV-05</strain>
    </source>
</reference>
<evidence type="ECO:0000313" key="15">
    <source>
        <dbReference type="Proteomes" id="UP000242881"/>
    </source>
</evidence>
<comment type="caution">
    <text evidence="14">The sequence shown here is derived from an EMBL/GenBank/DDBJ whole genome shotgun (WGS) entry which is preliminary data.</text>
</comment>
<feature type="domain" description="Protein export membrane protein SecD/SecF C-terminal" evidence="11">
    <location>
        <begin position="337"/>
        <end position="506"/>
    </location>
</feature>
<keyword evidence="2 10" id="KW-0813">Transport</keyword>
<evidence type="ECO:0000256" key="5">
    <source>
        <dbReference type="ARBA" id="ARBA00022692"/>
    </source>
</evidence>
<dbReference type="GO" id="GO:0015450">
    <property type="term" value="F:protein-transporting ATPase activity"/>
    <property type="evidence" value="ECO:0007669"/>
    <property type="project" value="InterPro"/>
</dbReference>
<keyword evidence="4" id="KW-0997">Cell inner membrane</keyword>
<evidence type="ECO:0000256" key="6">
    <source>
        <dbReference type="ARBA" id="ARBA00022927"/>
    </source>
</evidence>
<comment type="similarity">
    <text evidence="10">Belongs to the SecD/SecF family. SecD subfamily.</text>
</comment>
<evidence type="ECO:0000259" key="12">
    <source>
        <dbReference type="Pfam" id="PF21760"/>
    </source>
</evidence>
<dbReference type="Proteomes" id="UP000242881">
    <property type="component" value="Unassembled WGS sequence"/>
</dbReference>
<comment type="function">
    <text evidence="10">Part of the Sec protein translocase complex. Interacts with the SecYEG preprotein conducting channel. SecDF uses the proton motive force (PMF) to complete protein translocation after the ATP-dependent function of SecA.</text>
</comment>
<dbReference type="EMBL" id="PNIN01000050">
    <property type="protein sequence ID" value="PMP70675.1"/>
    <property type="molecule type" value="Genomic_DNA"/>
</dbReference>
<feature type="transmembrane region" description="Helical" evidence="10">
    <location>
        <begin position="451"/>
        <end position="473"/>
    </location>
</feature>
<comment type="subunit">
    <text evidence="10">Forms a complex with SecF. Part of the essential Sec protein translocation apparatus which comprises SecA, SecYEG and auxiliary proteins SecDF. Other proteins may also be involved.</text>
</comment>
<dbReference type="GO" id="GO:0005886">
    <property type="term" value="C:plasma membrane"/>
    <property type="evidence" value="ECO:0007669"/>
    <property type="project" value="UniProtKB-SubCell"/>
</dbReference>
<feature type="domain" description="Protein translocase subunit SecDF P1" evidence="12">
    <location>
        <begin position="136"/>
        <end position="194"/>
    </location>
</feature>
<dbReference type="InterPro" id="IPR022646">
    <property type="entry name" value="SecD/SecF_CS"/>
</dbReference>
<feature type="transmembrane region" description="Helical" evidence="10">
    <location>
        <begin position="406"/>
        <end position="430"/>
    </location>
</feature>
<evidence type="ECO:0000259" key="11">
    <source>
        <dbReference type="Pfam" id="PF02355"/>
    </source>
</evidence>
<dbReference type="GO" id="GO:0043952">
    <property type="term" value="P:protein transport by the Sec complex"/>
    <property type="evidence" value="ECO:0007669"/>
    <property type="project" value="UniProtKB-UniRule"/>
</dbReference>
<keyword evidence="8 10" id="KW-0811">Translocation</keyword>
<feature type="transmembrane region" description="Helical" evidence="10">
    <location>
        <begin position="7"/>
        <end position="24"/>
    </location>
</feature>
<dbReference type="Gene3D" id="3.30.70.3400">
    <property type="match status" value="2"/>
</dbReference>
<dbReference type="InterPro" id="IPR048634">
    <property type="entry name" value="SecD_SecF_C"/>
</dbReference>
<evidence type="ECO:0000256" key="2">
    <source>
        <dbReference type="ARBA" id="ARBA00022448"/>
    </source>
</evidence>
<dbReference type="InterPro" id="IPR055344">
    <property type="entry name" value="SecD_SecF_C_bact"/>
</dbReference>
<dbReference type="AlphaFoldDB" id="A0A2J6WJW9"/>
<dbReference type="FunFam" id="1.20.1640.10:FF:000004">
    <property type="entry name" value="Protein translocase subunit SecD"/>
    <property type="match status" value="1"/>
</dbReference>
<keyword evidence="5 10" id="KW-0812">Transmembrane</keyword>
<keyword evidence="3 10" id="KW-1003">Cell membrane</keyword>
<evidence type="ECO:0000256" key="8">
    <source>
        <dbReference type="ARBA" id="ARBA00023010"/>
    </source>
</evidence>
<proteinExistence type="inferred from homology"/>
<evidence type="ECO:0000256" key="9">
    <source>
        <dbReference type="ARBA" id="ARBA00023136"/>
    </source>
</evidence>
<evidence type="ECO:0000256" key="1">
    <source>
        <dbReference type="ARBA" id="ARBA00004651"/>
    </source>
</evidence>
<organism evidence="14 15">
    <name type="scientific">Calditerrivibrio nitroreducens</name>
    <dbReference type="NCBI Taxonomy" id="477976"/>
    <lineage>
        <taxon>Bacteria</taxon>
        <taxon>Pseudomonadati</taxon>
        <taxon>Deferribacterota</taxon>
        <taxon>Deferribacteres</taxon>
        <taxon>Deferribacterales</taxon>
        <taxon>Calditerrivibrionaceae</taxon>
    </lineage>
</organism>
<dbReference type="GO" id="GO:0006605">
    <property type="term" value="P:protein targeting"/>
    <property type="evidence" value="ECO:0007669"/>
    <property type="project" value="UniProtKB-UniRule"/>
</dbReference>
<feature type="domain" description="SecDF P1 head subdomain" evidence="13">
    <location>
        <begin position="229"/>
        <end position="334"/>
    </location>
</feature>
<dbReference type="InterPro" id="IPR005791">
    <property type="entry name" value="SecD"/>
</dbReference>
<sequence>MQLKLRWITILIVFAVSFFFMFPLDKRINLGLDLKGGMHVILGVETDKAVQAKIDTLTGQIRKELRNSKINFAFVQKNEAGKITIGLSDPAERNKVKDLISKNYPILKESGLNSDEKVIELSLDPDEAKRIKDYAVEQAVQVIRNRVDQFGVNEPVIQRQGKEHILVQLAGVTDPERAVKLIGKTAQLKFYLLDENANNEETIKSGNIPPDDIILYGKKIDKVTGQVVSTTPYVLKKDAVLTGDYLLEAEVRISSQFNEPYVSIKFDPAGSKIFEEITAENVNKRMAIVLDDNVYSAPVIRERIAGGEAQISGSFTLEEAKDLAIVLRAGSLPAPVKILENRTIGPSLGEDSIKKGIIAGIIGVAAVIAFMLIYYKFSGFIASIALLSNAIIILGAMGMFKATLTLPGIAGLILTMGMAIDANVLIFERVREELRLGRTPMNALEAGFEKAMSTIIDSNITTLIAGLVLFQFGTGPVKGFAVTLTIGILSSIFTAVTLSKTIFLTLYGNKEIKKLSV</sequence>
<evidence type="ECO:0000256" key="4">
    <source>
        <dbReference type="ARBA" id="ARBA00022519"/>
    </source>
</evidence>
<dbReference type="InterPro" id="IPR001036">
    <property type="entry name" value="Acrflvin-R"/>
</dbReference>
<dbReference type="InterPro" id="IPR022813">
    <property type="entry name" value="SecD/SecF_arch_bac"/>
</dbReference>
<dbReference type="InterPro" id="IPR054384">
    <property type="entry name" value="SecDF_P1_head"/>
</dbReference>
<dbReference type="Gene3D" id="3.30.1360.200">
    <property type="match status" value="1"/>
</dbReference>
<keyword evidence="6 10" id="KW-0653">Protein transport</keyword>
<dbReference type="RefSeq" id="WP_424605266.1">
    <property type="nucleotide sequence ID" value="NZ_JBNAVA010000003.1"/>
</dbReference>
<dbReference type="FunFam" id="3.30.1360.200:FF:000002">
    <property type="entry name" value="Preprotein translocase subunit SecD"/>
    <property type="match status" value="1"/>
</dbReference>
<evidence type="ECO:0000256" key="3">
    <source>
        <dbReference type="ARBA" id="ARBA00022475"/>
    </source>
</evidence>
<protein>
    <recommendedName>
        <fullName evidence="10">Protein translocase subunit SecD</fullName>
    </recommendedName>
</protein>
<comment type="subcellular location">
    <subcellularLocation>
        <location evidence="1 10">Cell membrane</location>
        <topology evidence="1 10">Multi-pass membrane protein</topology>
    </subcellularLocation>
</comment>
<gene>
    <name evidence="10 14" type="primary">secD</name>
    <name evidence="14" type="ORF">C0187_05045</name>
</gene>
<dbReference type="GO" id="GO:0065002">
    <property type="term" value="P:intracellular protein transmembrane transport"/>
    <property type="evidence" value="ECO:0007669"/>
    <property type="project" value="UniProtKB-UniRule"/>
</dbReference>
<dbReference type="Pfam" id="PF02355">
    <property type="entry name" value="SecD_SecF_C"/>
    <property type="match status" value="1"/>
</dbReference>
<feature type="transmembrane region" description="Helical" evidence="10">
    <location>
        <begin position="479"/>
        <end position="507"/>
    </location>
</feature>
<dbReference type="Pfam" id="PF07549">
    <property type="entry name" value="Sec_GG"/>
    <property type="match status" value="1"/>
</dbReference>
<accession>A0A2J6WJW9</accession>
<keyword evidence="9 10" id="KW-0472">Membrane</keyword>
<keyword evidence="7 10" id="KW-1133">Transmembrane helix</keyword>
<dbReference type="Gene3D" id="1.20.1640.10">
    <property type="entry name" value="Multidrug efflux transporter AcrB transmembrane domain"/>
    <property type="match status" value="1"/>
</dbReference>
<dbReference type="PANTHER" id="PTHR30081">
    <property type="entry name" value="PROTEIN-EXPORT MEMBRANE PROTEIN SEC"/>
    <property type="match status" value="1"/>
</dbReference>
<name>A0A2J6WJW9_9BACT</name>
<evidence type="ECO:0000256" key="10">
    <source>
        <dbReference type="HAMAP-Rule" id="MF_01463"/>
    </source>
</evidence>
<evidence type="ECO:0000256" key="7">
    <source>
        <dbReference type="ARBA" id="ARBA00022989"/>
    </source>
</evidence>